<dbReference type="EMBL" id="CM000914">
    <property type="protein sequence ID" value="EFG04361.2"/>
    <property type="molecule type" value="Genomic_DNA"/>
</dbReference>
<protein>
    <submittedName>
        <fullName evidence="2">Uncharacterized protein</fullName>
    </submittedName>
</protein>
<keyword evidence="2" id="KW-0614">Plasmid</keyword>
<evidence type="ECO:0000256" key="1">
    <source>
        <dbReference type="SAM" id="MobiDB-lite"/>
    </source>
</evidence>
<dbReference type="Proteomes" id="UP000002357">
    <property type="component" value="Plasmid pSCL4"/>
</dbReference>
<evidence type="ECO:0000313" key="2">
    <source>
        <dbReference type="EMBL" id="EFG04361.2"/>
    </source>
</evidence>
<evidence type="ECO:0000313" key="3">
    <source>
        <dbReference type="Proteomes" id="UP000002357"/>
    </source>
</evidence>
<geneLocation type="plasmid" evidence="2 3">
    <name>pSCL4</name>
</geneLocation>
<dbReference type="KEGG" id="sclf:BB341_28575"/>
<proteinExistence type="predicted"/>
<dbReference type="AlphaFoldDB" id="B5GMU9"/>
<dbReference type="OrthoDB" id="4239922at2"/>
<accession>B5GMU9</accession>
<feature type="region of interest" description="Disordered" evidence="1">
    <location>
        <begin position="1"/>
        <end position="20"/>
    </location>
</feature>
<name>B5GMU9_STRCL</name>
<sequence>MRHVNDAAGHGNPPVQDGDLIRVQSSGSGWVNGVEGVVAGEWEGQLRIKLPQDTLPGVEAVLLEKDALYTRIETGGVSTSGCGSCGGSGKVEWTDDDGWQHEAPCGTCAKLERLVREAGRR</sequence>
<organism evidence="2 3">
    <name type="scientific">Streptomyces clavuligerus</name>
    <dbReference type="NCBI Taxonomy" id="1901"/>
    <lineage>
        <taxon>Bacteria</taxon>
        <taxon>Bacillati</taxon>
        <taxon>Actinomycetota</taxon>
        <taxon>Actinomycetes</taxon>
        <taxon>Kitasatosporales</taxon>
        <taxon>Streptomycetaceae</taxon>
        <taxon>Streptomyces</taxon>
    </lineage>
</organism>
<keyword evidence="3" id="KW-1185">Reference proteome</keyword>
<reference evidence="2 3" key="1">
    <citation type="journal article" date="2010" name="Genome Biol. Evol.">
        <title>The sequence of a 1.8-mb bacterial linear plasmid reveals a rich evolutionary reservoir of secondary metabolic pathways.</title>
        <authorList>
            <person name="Medema M.H."/>
            <person name="Trefzer A."/>
            <person name="Kovalchuk A."/>
            <person name="van den Berg M."/>
            <person name="Mueller U."/>
            <person name="Heijne W."/>
            <person name="Wu L."/>
            <person name="Alam M.T."/>
            <person name="Ronning C.M."/>
            <person name="Nierman W.C."/>
            <person name="Bovenberg R.A.L."/>
            <person name="Breitling R."/>
            <person name="Takano E."/>
        </authorList>
    </citation>
    <scope>NUCLEOTIDE SEQUENCE [LARGE SCALE GENOMIC DNA]</scope>
    <source>
        <strain evidence="3">ATCC 27064 / DSM 738 / JCM 4710 / NBRC 13307 / NCIMB 12785 / NRRL 3585 / VKM Ac-602</strain>
        <plasmid evidence="2">pSCL4</plasmid>
    </source>
</reference>
<gene>
    <name evidence="2" type="ORF">SCLAV_p0875</name>
</gene>